<dbReference type="Proteomes" id="UP000283805">
    <property type="component" value="Unassembled WGS sequence"/>
</dbReference>
<dbReference type="Pfam" id="PF01351">
    <property type="entry name" value="RNase_HII"/>
    <property type="match status" value="1"/>
</dbReference>
<comment type="catalytic activity">
    <reaction evidence="1 14 15 16">
        <text>Endonucleolytic cleavage to 5'-phosphomonoester.</text>
        <dbReference type="EC" id="3.1.26.4"/>
    </reaction>
</comment>
<dbReference type="InterPro" id="IPR004649">
    <property type="entry name" value="RNase_H2_suA"/>
</dbReference>
<dbReference type="EMBL" id="RAPO01000002">
    <property type="protein sequence ID" value="RKD95751.1"/>
    <property type="molecule type" value="Genomic_DNA"/>
</dbReference>
<dbReference type="InterPro" id="IPR012337">
    <property type="entry name" value="RNaseH-like_sf"/>
</dbReference>
<dbReference type="NCBIfam" id="TIGR00729">
    <property type="entry name" value="ribonuclease HII"/>
    <property type="match status" value="1"/>
</dbReference>
<evidence type="ECO:0000259" key="17">
    <source>
        <dbReference type="PROSITE" id="PS51975"/>
    </source>
</evidence>
<comment type="cofactor">
    <cofactor evidence="2">
        <name>Mg(2+)</name>
        <dbReference type="ChEBI" id="CHEBI:18420"/>
    </cofactor>
</comment>
<dbReference type="GO" id="GO:0004523">
    <property type="term" value="F:RNA-DNA hybrid ribonuclease activity"/>
    <property type="evidence" value="ECO:0007669"/>
    <property type="project" value="UniProtKB-UniRule"/>
</dbReference>
<dbReference type="GO" id="GO:0003723">
    <property type="term" value="F:RNA binding"/>
    <property type="evidence" value="ECO:0007669"/>
    <property type="project" value="UniProtKB-UniRule"/>
</dbReference>
<dbReference type="SUPFAM" id="SSF53098">
    <property type="entry name" value="Ribonuclease H-like"/>
    <property type="match status" value="1"/>
</dbReference>
<evidence type="ECO:0000256" key="8">
    <source>
        <dbReference type="ARBA" id="ARBA00022490"/>
    </source>
</evidence>
<dbReference type="FunFam" id="1.10.10.460:FF:000001">
    <property type="entry name" value="Ribonuclease"/>
    <property type="match status" value="1"/>
</dbReference>
<evidence type="ECO:0000256" key="16">
    <source>
        <dbReference type="RuleBase" id="RU003515"/>
    </source>
</evidence>
<dbReference type="GO" id="GO:0030145">
    <property type="term" value="F:manganese ion binding"/>
    <property type="evidence" value="ECO:0007669"/>
    <property type="project" value="UniProtKB-UniRule"/>
</dbReference>
<dbReference type="GO" id="GO:0032299">
    <property type="term" value="C:ribonuclease H2 complex"/>
    <property type="evidence" value="ECO:0007669"/>
    <property type="project" value="TreeGrafter"/>
</dbReference>
<keyword evidence="10 14" id="KW-0479">Metal-binding</keyword>
<dbReference type="InterPro" id="IPR001352">
    <property type="entry name" value="RNase_HII/HIII"/>
</dbReference>
<dbReference type="PROSITE" id="PS51975">
    <property type="entry name" value="RNASE_H_2"/>
    <property type="match status" value="1"/>
</dbReference>
<dbReference type="AlphaFoldDB" id="A0A3R7KLQ2"/>
<evidence type="ECO:0000256" key="13">
    <source>
        <dbReference type="ARBA" id="ARBA00023211"/>
    </source>
</evidence>
<dbReference type="InterPro" id="IPR020787">
    <property type="entry name" value="RNase_HII_arc"/>
</dbReference>
<feature type="binding site" evidence="14 15">
    <location>
        <position position="6"/>
    </location>
    <ligand>
        <name>a divalent metal cation</name>
        <dbReference type="ChEBI" id="CHEBI:60240"/>
    </ligand>
</feature>
<dbReference type="Gene3D" id="3.30.420.10">
    <property type="entry name" value="Ribonuclease H-like superfamily/Ribonuclease H"/>
    <property type="match status" value="1"/>
</dbReference>
<proteinExistence type="inferred from homology"/>
<dbReference type="RefSeq" id="WP_120244987.1">
    <property type="nucleotide sequence ID" value="NZ_RAPO01000002.1"/>
</dbReference>
<dbReference type="Gene3D" id="1.10.10.460">
    <property type="entry name" value="Ribonuclease hii. Domain 2"/>
    <property type="match status" value="1"/>
</dbReference>
<dbReference type="InterPro" id="IPR036397">
    <property type="entry name" value="RNaseH_sf"/>
</dbReference>
<dbReference type="EC" id="3.1.26.4" evidence="6 14"/>
<keyword evidence="12 14" id="KW-0378">Hydrolase</keyword>
<dbReference type="OrthoDB" id="33866at2157"/>
<comment type="subcellular location">
    <subcellularLocation>
        <location evidence="4 14">Cytoplasm</location>
    </subcellularLocation>
</comment>
<evidence type="ECO:0000256" key="1">
    <source>
        <dbReference type="ARBA" id="ARBA00000077"/>
    </source>
</evidence>
<evidence type="ECO:0000256" key="9">
    <source>
        <dbReference type="ARBA" id="ARBA00022722"/>
    </source>
</evidence>
<dbReference type="GO" id="GO:0006298">
    <property type="term" value="P:mismatch repair"/>
    <property type="evidence" value="ECO:0007669"/>
    <property type="project" value="TreeGrafter"/>
</dbReference>
<evidence type="ECO:0000256" key="15">
    <source>
        <dbReference type="PROSITE-ProRule" id="PRU01319"/>
    </source>
</evidence>
<reference evidence="18 19" key="1">
    <citation type="submission" date="2018-09" db="EMBL/GenBank/DDBJ databases">
        <title>Genomic Encyclopedia of Archaeal and Bacterial Type Strains, Phase II (KMG-II): from individual species to whole genera.</title>
        <authorList>
            <person name="Goeker M."/>
        </authorList>
    </citation>
    <scope>NUCLEOTIDE SEQUENCE [LARGE SCALE GENOMIC DNA]</scope>
    <source>
        <strain evidence="18 19">DSM 13151</strain>
    </source>
</reference>
<dbReference type="CDD" id="cd07180">
    <property type="entry name" value="RNase_HII_archaea_like"/>
    <property type="match status" value="1"/>
</dbReference>
<keyword evidence="8 14" id="KW-0963">Cytoplasm</keyword>
<comment type="similarity">
    <text evidence="5 14 16">Belongs to the RNase HII family.</text>
</comment>
<gene>
    <name evidence="14" type="primary">rnhB</name>
    <name evidence="18" type="ORF">ATJ93_2613</name>
</gene>
<comment type="function">
    <text evidence="3 14 16">Endonuclease that specifically degrades the RNA of RNA-DNA hybrids.</text>
</comment>
<keyword evidence="13 14" id="KW-0464">Manganese</keyword>
<dbReference type="HAMAP" id="MF_00052_A">
    <property type="entry name" value="RNase_HII_A"/>
    <property type="match status" value="1"/>
</dbReference>
<evidence type="ECO:0000256" key="3">
    <source>
        <dbReference type="ARBA" id="ARBA00004065"/>
    </source>
</evidence>
<dbReference type="InterPro" id="IPR024567">
    <property type="entry name" value="RNase_HII/HIII_dom"/>
</dbReference>
<evidence type="ECO:0000256" key="6">
    <source>
        <dbReference type="ARBA" id="ARBA00012180"/>
    </source>
</evidence>
<dbReference type="GO" id="GO:0005737">
    <property type="term" value="C:cytoplasm"/>
    <property type="evidence" value="ECO:0007669"/>
    <property type="project" value="UniProtKB-SubCell"/>
</dbReference>
<evidence type="ECO:0000313" key="18">
    <source>
        <dbReference type="EMBL" id="RKD95751.1"/>
    </source>
</evidence>
<evidence type="ECO:0000256" key="12">
    <source>
        <dbReference type="ARBA" id="ARBA00022801"/>
    </source>
</evidence>
<dbReference type="PANTHER" id="PTHR10954">
    <property type="entry name" value="RIBONUCLEASE H2 SUBUNIT A"/>
    <property type="match status" value="1"/>
</dbReference>
<dbReference type="GO" id="GO:0043137">
    <property type="term" value="P:DNA replication, removal of RNA primer"/>
    <property type="evidence" value="ECO:0007669"/>
    <property type="project" value="TreeGrafter"/>
</dbReference>
<dbReference type="PANTHER" id="PTHR10954:SF23">
    <property type="entry name" value="RIBONUCLEASE"/>
    <property type="match status" value="1"/>
</dbReference>
<feature type="binding site" evidence="14 15">
    <location>
        <position position="7"/>
    </location>
    <ligand>
        <name>a divalent metal cation</name>
        <dbReference type="ChEBI" id="CHEBI:60240"/>
    </ligand>
</feature>
<evidence type="ECO:0000256" key="11">
    <source>
        <dbReference type="ARBA" id="ARBA00022759"/>
    </source>
</evidence>
<accession>A0A3R7KLQ2</accession>
<organism evidence="18 19">
    <name type="scientific">Halopiger aswanensis</name>
    <dbReference type="NCBI Taxonomy" id="148449"/>
    <lineage>
        <taxon>Archaea</taxon>
        <taxon>Methanobacteriati</taxon>
        <taxon>Methanobacteriota</taxon>
        <taxon>Stenosarchaea group</taxon>
        <taxon>Halobacteria</taxon>
        <taxon>Halobacteriales</taxon>
        <taxon>Natrialbaceae</taxon>
        <taxon>Halopiger</taxon>
    </lineage>
</organism>
<comment type="cofactor">
    <cofactor evidence="14 15">
        <name>Mn(2+)</name>
        <dbReference type="ChEBI" id="CHEBI:29035"/>
    </cofactor>
    <cofactor evidence="14 15">
        <name>Mg(2+)</name>
        <dbReference type="ChEBI" id="CHEBI:18420"/>
    </cofactor>
    <text evidence="14 15">Manganese or magnesium. Binds 1 divalent metal ion per monomer in the absence of substrate. May bind a second metal ion after substrate binding.</text>
</comment>
<comment type="caution">
    <text evidence="18">The sequence shown here is derived from an EMBL/GenBank/DDBJ whole genome shotgun (WGS) entry which is preliminary data.</text>
</comment>
<evidence type="ECO:0000256" key="10">
    <source>
        <dbReference type="ARBA" id="ARBA00022723"/>
    </source>
</evidence>
<keyword evidence="19" id="KW-1185">Reference proteome</keyword>
<keyword evidence="11 14" id="KW-0255">Endonuclease</keyword>
<evidence type="ECO:0000256" key="2">
    <source>
        <dbReference type="ARBA" id="ARBA00001946"/>
    </source>
</evidence>
<evidence type="ECO:0000256" key="7">
    <source>
        <dbReference type="ARBA" id="ARBA00019179"/>
    </source>
</evidence>
<evidence type="ECO:0000256" key="5">
    <source>
        <dbReference type="ARBA" id="ARBA00007383"/>
    </source>
</evidence>
<keyword evidence="9 14" id="KW-0540">Nuclease</keyword>
<feature type="domain" description="RNase H type-2" evidence="17">
    <location>
        <begin position="1"/>
        <end position="222"/>
    </location>
</feature>
<protein>
    <recommendedName>
        <fullName evidence="7 14">Ribonuclease HII</fullName>
        <shortName evidence="14">RNase HII</shortName>
        <ecNumber evidence="6 14">3.1.26.4</ecNumber>
    </recommendedName>
</protein>
<sequence>MPFGVDEAGKGPALGSMFAAAVHLEDPDLDALPEGIADSKRLAPARREELAATIRANDRIGVGVAEIPPELIDDPETDMNSLTVQAHAEAIATAVPDSGDKIAGLCDACDTDADRFARRVTDACASALEIERDPDATLEIDARHGADDDSKVVGAASIVAKVERDAHIDAIADEYGDIGSGYPSDPTTREFLESYVDEHGELPPFARESWSTCEDVLAAAQQTGLEQF</sequence>
<feature type="binding site" evidence="14 15">
    <location>
        <position position="107"/>
    </location>
    <ligand>
        <name>a divalent metal cation</name>
        <dbReference type="ChEBI" id="CHEBI:60240"/>
    </ligand>
</feature>
<evidence type="ECO:0000256" key="14">
    <source>
        <dbReference type="HAMAP-Rule" id="MF_00052"/>
    </source>
</evidence>
<evidence type="ECO:0000256" key="4">
    <source>
        <dbReference type="ARBA" id="ARBA00004496"/>
    </source>
</evidence>
<dbReference type="InterPro" id="IPR023160">
    <property type="entry name" value="RNase_HII_hlx-loop-hlx_cap_dom"/>
</dbReference>
<name>A0A3R7KLQ2_9EURY</name>
<evidence type="ECO:0000313" key="19">
    <source>
        <dbReference type="Proteomes" id="UP000283805"/>
    </source>
</evidence>